<dbReference type="Proteomes" id="UP000703269">
    <property type="component" value="Unassembled WGS sequence"/>
</dbReference>
<sequence>MSPRSRRRSPSGIRLLRSPTRHRGARSRSITGRGRSRPDTTAATEYRISAIMRPRACAYCCRRRSCTPRLTAAMHLPRSPGAGVSAGIDAEYTCRASQGAVLVLQSEAHSQTIFENTELKEDVLRHHEGWCAFARDVHHLTVKSSAIVMVSGWVKTGPDWAAAAFSNTGSRRSASVKASAGGLAGGRDRAR</sequence>
<feature type="region of interest" description="Disordered" evidence="1">
    <location>
        <begin position="1"/>
        <end position="42"/>
    </location>
</feature>
<evidence type="ECO:0000256" key="1">
    <source>
        <dbReference type="SAM" id="MobiDB-lite"/>
    </source>
</evidence>
<name>A0A9P3GLL2_9APHY</name>
<reference evidence="2 3" key="1">
    <citation type="submission" date="2021-08" db="EMBL/GenBank/DDBJ databases">
        <title>Draft Genome Sequence of Phanerochaete sordida strain YK-624.</title>
        <authorList>
            <person name="Mori T."/>
            <person name="Dohra H."/>
            <person name="Suzuki T."/>
            <person name="Kawagishi H."/>
            <person name="Hirai H."/>
        </authorList>
    </citation>
    <scope>NUCLEOTIDE SEQUENCE [LARGE SCALE GENOMIC DNA]</scope>
    <source>
        <strain evidence="2 3">YK-624</strain>
    </source>
</reference>
<proteinExistence type="predicted"/>
<evidence type="ECO:0000313" key="2">
    <source>
        <dbReference type="EMBL" id="GJE97251.1"/>
    </source>
</evidence>
<keyword evidence="3" id="KW-1185">Reference proteome</keyword>
<accession>A0A9P3GLL2</accession>
<dbReference type="OrthoDB" id="3222453at2759"/>
<evidence type="ECO:0000313" key="3">
    <source>
        <dbReference type="Proteomes" id="UP000703269"/>
    </source>
</evidence>
<comment type="caution">
    <text evidence="2">The sequence shown here is derived from an EMBL/GenBank/DDBJ whole genome shotgun (WGS) entry which is preliminary data.</text>
</comment>
<organism evidence="2 3">
    <name type="scientific">Phanerochaete sordida</name>
    <dbReference type="NCBI Taxonomy" id="48140"/>
    <lineage>
        <taxon>Eukaryota</taxon>
        <taxon>Fungi</taxon>
        <taxon>Dikarya</taxon>
        <taxon>Basidiomycota</taxon>
        <taxon>Agaricomycotina</taxon>
        <taxon>Agaricomycetes</taxon>
        <taxon>Polyporales</taxon>
        <taxon>Phanerochaetaceae</taxon>
        <taxon>Phanerochaete</taxon>
    </lineage>
</organism>
<gene>
    <name evidence="2" type="ORF">PsYK624_134670</name>
</gene>
<dbReference type="AlphaFoldDB" id="A0A9P3GLL2"/>
<dbReference type="EMBL" id="BPQB01000069">
    <property type="protein sequence ID" value="GJE97251.1"/>
    <property type="molecule type" value="Genomic_DNA"/>
</dbReference>
<protein>
    <submittedName>
        <fullName evidence="2">Uncharacterized protein</fullName>
    </submittedName>
</protein>